<dbReference type="AlphaFoldDB" id="S8AJD3"/>
<dbReference type="OrthoDB" id="445007at2759"/>
<gene>
    <name evidence="8" type="ORF">PDE_00794</name>
</gene>
<dbReference type="InterPro" id="IPR008775">
    <property type="entry name" value="Phytyl_CoA_dOase-like"/>
</dbReference>
<dbReference type="Proteomes" id="UP000019376">
    <property type="component" value="Unassembled WGS sequence"/>
</dbReference>
<dbReference type="GO" id="GO:0051213">
    <property type="term" value="F:dioxygenase activity"/>
    <property type="evidence" value="ECO:0007669"/>
    <property type="project" value="UniProtKB-KW"/>
</dbReference>
<dbReference type="Gene3D" id="2.60.120.620">
    <property type="entry name" value="q2cbj1_9rhob like domain"/>
    <property type="match status" value="1"/>
</dbReference>
<evidence type="ECO:0000256" key="5">
    <source>
        <dbReference type="ARBA" id="ARBA00022964"/>
    </source>
</evidence>
<keyword evidence="4" id="KW-0479">Metal-binding</keyword>
<dbReference type="PANTHER" id="PTHR20883:SF45">
    <property type="entry name" value="PHYTANOYL-COA DIOXYGENASE FAMILY PROTEIN"/>
    <property type="match status" value="1"/>
</dbReference>
<dbReference type="Pfam" id="PF05721">
    <property type="entry name" value="PhyH"/>
    <property type="match status" value="1"/>
</dbReference>
<keyword evidence="6" id="KW-0560">Oxidoreductase</keyword>
<comment type="similarity">
    <text evidence="2">Belongs to the PhyH family.</text>
</comment>
<dbReference type="eggNOG" id="ENOG502RUKM">
    <property type="taxonomic scope" value="Eukaryota"/>
</dbReference>
<evidence type="ECO:0000256" key="4">
    <source>
        <dbReference type="ARBA" id="ARBA00022723"/>
    </source>
</evidence>
<keyword evidence="9" id="KW-1185">Reference proteome</keyword>
<evidence type="ECO:0000256" key="2">
    <source>
        <dbReference type="ARBA" id="ARBA00005830"/>
    </source>
</evidence>
<reference evidence="8 9" key="1">
    <citation type="journal article" date="2013" name="PLoS ONE">
        <title>Genomic and secretomic analyses reveal unique features of the lignocellulolytic enzyme system of Penicillium decumbens.</title>
        <authorList>
            <person name="Liu G."/>
            <person name="Zhang L."/>
            <person name="Wei X."/>
            <person name="Zou G."/>
            <person name="Qin Y."/>
            <person name="Ma L."/>
            <person name="Li J."/>
            <person name="Zheng H."/>
            <person name="Wang S."/>
            <person name="Wang C."/>
            <person name="Xun L."/>
            <person name="Zhao G.-P."/>
            <person name="Zhou Z."/>
            <person name="Qu Y."/>
        </authorList>
    </citation>
    <scope>NUCLEOTIDE SEQUENCE [LARGE SCALE GENOMIC DNA]</scope>
    <source>
        <strain evidence="9">114-2 / CGMCC 5302</strain>
    </source>
</reference>
<evidence type="ECO:0000256" key="1">
    <source>
        <dbReference type="ARBA" id="ARBA00001962"/>
    </source>
</evidence>
<sequence length="325" mass="35785">MPSNESLQSGLPTLPEVDLKSPAPIDSLVQDVVRGLKESGACIIRNLLDREQVGHIMQDMKQFLKTRPDCPFFAQEVKVVGGLAGKSPTFATHVACNEVWQKVLTHFLRHPYGPYWSGGKQYVSYSGVQLGSSAGLQLDPGAKAQDLHRDDTAHRTWNGEASEYQIGRDSCLTSLTACTATTSINGATRVVPGSHLWDYNRPPPPEGQGAVDALLQPGDSLFILGSVLHGHGENSSVDEERMVLGCGACCDFLRQEENQYLAHDREALQQLPSHVQRFIGYSTFEPAGGTANWKDPWQLLNPNKEYEPMPMNTVEFTPERKEKAV</sequence>
<dbReference type="EMBL" id="KB644408">
    <property type="protein sequence ID" value="EPS25858.1"/>
    <property type="molecule type" value="Genomic_DNA"/>
</dbReference>
<proteinExistence type="inferred from homology"/>
<evidence type="ECO:0000313" key="9">
    <source>
        <dbReference type="Proteomes" id="UP000019376"/>
    </source>
</evidence>
<dbReference type="HOGENOM" id="CLU_047725_0_1_1"/>
<keyword evidence="5" id="KW-0223">Dioxygenase</keyword>
<name>S8AJD3_PENO1</name>
<evidence type="ECO:0000313" key="8">
    <source>
        <dbReference type="EMBL" id="EPS25858.1"/>
    </source>
</evidence>
<comment type="cofactor">
    <cofactor evidence="1">
        <name>Fe cation</name>
        <dbReference type="ChEBI" id="CHEBI:24875"/>
    </cofactor>
</comment>
<keyword evidence="7" id="KW-0408">Iron</keyword>
<dbReference type="SUPFAM" id="SSF51197">
    <property type="entry name" value="Clavaminate synthase-like"/>
    <property type="match status" value="1"/>
</dbReference>
<evidence type="ECO:0000256" key="6">
    <source>
        <dbReference type="ARBA" id="ARBA00023002"/>
    </source>
</evidence>
<dbReference type="GO" id="GO:0046872">
    <property type="term" value="F:metal ion binding"/>
    <property type="evidence" value="ECO:0007669"/>
    <property type="project" value="UniProtKB-KW"/>
</dbReference>
<dbReference type="PANTHER" id="PTHR20883">
    <property type="entry name" value="PHYTANOYL-COA DIOXYGENASE DOMAIN CONTAINING 1"/>
    <property type="match status" value="1"/>
</dbReference>
<accession>S8AJD3</accession>
<dbReference type="PhylomeDB" id="S8AJD3"/>
<comment type="subunit">
    <text evidence="3">Homodimer.</text>
</comment>
<dbReference type="STRING" id="933388.S8AJD3"/>
<protein>
    <submittedName>
        <fullName evidence="8">Uncharacterized protein</fullName>
    </submittedName>
</protein>
<evidence type="ECO:0000256" key="3">
    <source>
        <dbReference type="ARBA" id="ARBA00011738"/>
    </source>
</evidence>
<organism evidence="8 9">
    <name type="scientific">Penicillium oxalicum (strain 114-2 / CGMCC 5302)</name>
    <name type="common">Penicillium decumbens</name>
    <dbReference type="NCBI Taxonomy" id="933388"/>
    <lineage>
        <taxon>Eukaryota</taxon>
        <taxon>Fungi</taxon>
        <taxon>Dikarya</taxon>
        <taxon>Ascomycota</taxon>
        <taxon>Pezizomycotina</taxon>
        <taxon>Eurotiomycetes</taxon>
        <taxon>Eurotiomycetidae</taxon>
        <taxon>Eurotiales</taxon>
        <taxon>Aspergillaceae</taxon>
        <taxon>Penicillium</taxon>
    </lineage>
</organism>
<evidence type="ECO:0000256" key="7">
    <source>
        <dbReference type="ARBA" id="ARBA00023004"/>
    </source>
</evidence>